<dbReference type="PANTHER" id="PTHR43713:SF3">
    <property type="entry name" value="GLUTAMATE-1-SEMIALDEHYDE 2,1-AMINOMUTASE 1, CHLOROPLASTIC-RELATED"/>
    <property type="match status" value="1"/>
</dbReference>
<dbReference type="Pfam" id="PF00202">
    <property type="entry name" value="Aminotran_3"/>
    <property type="match status" value="1"/>
</dbReference>
<dbReference type="SUPFAM" id="SSF53383">
    <property type="entry name" value="PLP-dependent transferases"/>
    <property type="match status" value="1"/>
</dbReference>
<evidence type="ECO:0000313" key="6">
    <source>
        <dbReference type="Proteomes" id="UP000036834"/>
    </source>
</evidence>
<comment type="caution">
    <text evidence="5">The sequence shown here is derived from an EMBL/GenBank/DDBJ whole genome shotgun (WGS) entry which is preliminary data.</text>
</comment>
<comment type="cofactor">
    <cofactor evidence="1">
        <name>pyridoxal 5'-phosphate</name>
        <dbReference type="ChEBI" id="CHEBI:597326"/>
    </cofactor>
</comment>
<evidence type="ECO:0000256" key="3">
    <source>
        <dbReference type="RuleBase" id="RU003560"/>
    </source>
</evidence>
<reference evidence="6" key="1">
    <citation type="submission" date="2015-07" db="EMBL/GenBank/DDBJ databases">
        <title>Genome sequencing project for genomic taxonomy and phylogenomics of Bacillus-like bacteria.</title>
        <authorList>
            <person name="Liu B."/>
            <person name="Wang J."/>
            <person name="Zhu Y."/>
            <person name="Liu G."/>
            <person name="Chen Q."/>
            <person name="Chen Z."/>
            <person name="Lan J."/>
            <person name="Che J."/>
            <person name="Ge C."/>
            <person name="Shi H."/>
            <person name="Pan Z."/>
            <person name="Liu X."/>
        </authorList>
    </citation>
    <scope>NUCLEOTIDE SEQUENCE [LARGE SCALE GENOMIC DNA]</scope>
    <source>
        <strain evidence="6">DSM 9887</strain>
    </source>
</reference>
<comment type="similarity">
    <text evidence="3">Belongs to the class-III pyridoxal-phosphate-dependent aminotransferase family.</text>
</comment>
<reference evidence="5" key="2">
    <citation type="submission" date="2015-07" db="EMBL/GenBank/DDBJ databases">
        <title>MeaNS - Measles Nucleotide Surveillance Program.</title>
        <authorList>
            <person name="Tran T."/>
            <person name="Druce J."/>
        </authorList>
    </citation>
    <scope>NUCLEOTIDE SEQUENCE</scope>
    <source>
        <strain evidence="5">DSM 9887</strain>
    </source>
</reference>
<dbReference type="InterPro" id="IPR015421">
    <property type="entry name" value="PyrdxlP-dep_Trfase_major"/>
</dbReference>
<dbReference type="EMBL" id="LGIQ01000009">
    <property type="protein sequence ID" value="KNB71581.1"/>
    <property type="molecule type" value="Genomic_DNA"/>
</dbReference>
<keyword evidence="2 3" id="KW-0663">Pyridoxal phosphate</keyword>
<dbReference type="GO" id="GO:0030170">
    <property type="term" value="F:pyridoxal phosphate binding"/>
    <property type="evidence" value="ECO:0007669"/>
    <property type="project" value="InterPro"/>
</dbReference>
<reference evidence="4 7" key="3">
    <citation type="submission" date="2019-06" db="EMBL/GenBank/DDBJ databases">
        <title>Whole genome shotgun sequence of Brevibacillus reuszeri NBRC 15719.</title>
        <authorList>
            <person name="Hosoyama A."/>
            <person name="Uohara A."/>
            <person name="Ohji S."/>
            <person name="Ichikawa N."/>
        </authorList>
    </citation>
    <scope>NUCLEOTIDE SEQUENCE [LARGE SCALE GENOMIC DNA]</scope>
    <source>
        <strain evidence="4 7">NBRC 15719</strain>
    </source>
</reference>
<dbReference type="InterPro" id="IPR005814">
    <property type="entry name" value="Aminotrans_3"/>
</dbReference>
<dbReference type="EMBL" id="BJON01000003">
    <property type="protein sequence ID" value="GED67245.1"/>
    <property type="molecule type" value="Genomic_DNA"/>
</dbReference>
<dbReference type="AlphaFoldDB" id="A0A0K9YSD4"/>
<dbReference type="RefSeq" id="WP_049740621.1">
    <property type="nucleotide sequence ID" value="NZ_BJON01000003.1"/>
</dbReference>
<dbReference type="InterPro" id="IPR015422">
    <property type="entry name" value="PyrdxlP-dep_Trfase_small"/>
</dbReference>
<evidence type="ECO:0000256" key="1">
    <source>
        <dbReference type="ARBA" id="ARBA00001933"/>
    </source>
</evidence>
<dbReference type="PATRIC" id="fig|54915.3.peg.3676"/>
<evidence type="ECO:0000313" key="4">
    <source>
        <dbReference type="EMBL" id="GED67245.1"/>
    </source>
</evidence>
<protein>
    <submittedName>
        <fullName evidence="4">Glutamate-1-semialdehyde-2,1-aminomutase</fullName>
    </submittedName>
</protein>
<dbReference type="PANTHER" id="PTHR43713">
    <property type="entry name" value="GLUTAMATE-1-SEMIALDEHYDE 2,1-AMINOMUTASE"/>
    <property type="match status" value="1"/>
</dbReference>
<accession>A0A0K9YSD4</accession>
<dbReference type="Proteomes" id="UP000319578">
    <property type="component" value="Unassembled WGS sequence"/>
</dbReference>
<evidence type="ECO:0000256" key="2">
    <source>
        <dbReference type="ARBA" id="ARBA00022898"/>
    </source>
</evidence>
<organism evidence="5 6">
    <name type="scientific">Brevibacillus reuszeri</name>
    <dbReference type="NCBI Taxonomy" id="54915"/>
    <lineage>
        <taxon>Bacteria</taxon>
        <taxon>Bacillati</taxon>
        <taxon>Bacillota</taxon>
        <taxon>Bacilli</taxon>
        <taxon>Bacillales</taxon>
        <taxon>Paenibacillaceae</taxon>
        <taxon>Brevibacillus</taxon>
    </lineage>
</organism>
<dbReference type="Gene3D" id="3.90.1150.10">
    <property type="entry name" value="Aspartate Aminotransferase, domain 1"/>
    <property type="match status" value="1"/>
</dbReference>
<evidence type="ECO:0000313" key="5">
    <source>
        <dbReference type="EMBL" id="KNB71581.1"/>
    </source>
</evidence>
<name>A0A0K9YSD4_9BACL</name>
<evidence type="ECO:0000313" key="7">
    <source>
        <dbReference type="Proteomes" id="UP000319578"/>
    </source>
</evidence>
<keyword evidence="7" id="KW-1185">Reference proteome</keyword>
<dbReference type="CDD" id="cd00610">
    <property type="entry name" value="OAT_like"/>
    <property type="match status" value="1"/>
</dbReference>
<dbReference type="GO" id="GO:0008483">
    <property type="term" value="F:transaminase activity"/>
    <property type="evidence" value="ECO:0007669"/>
    <property type="project" value="InterPro"/>
</dbReference>
<dbReference type="Proteomes" id="UP000036834">
    <property type="component" value="Unassembled WGS sequence"/>
</dbReference>
<dbReference type="InterPro" id="IPR015424">
    <property type="entry name" value="PyrdxlP-dep_Trfase"/>
</dbReference>
<proteinExistence type="inferred from homology"/>
<dbReference type="STRING" id="54915.ADS79_22725"/>
<sequence length="439" mass="48650">MDFTKSKELYETANRSVPGGVHSNSRFRSPHPLYYKKGDGAYIWDLDNNRYLDVVMGNGAVILGHNDKDFNERMASYMTSGIVTGLETELSVKAAETFLSLVKTAEQVRYTNTGTEATMHTMTMARTYTGKPHVAVIEGAYNGWHDAVYVSTWPDMTKAGDHSAPNSLPGTSGLMKEIVETTLVLPFNDLEAAEKLLTANQHRIAALIIEPTMIDIGYIPAKKEYLQGLRRLCDQLNIVLVFDELLTGFRDSEGGAQQHYGVVPDLATFGKAIANGYMLAAVAGKAKIFETVTPGKGTCSFIGTYNGHQVSLAASMAFMELYKEKRVFDTLQARTAQLISEFDRLAQKHGVAARMQGRGGHFHWYFTNESIANYREAQASDKTDYARFINHLSSKQVYCLPNYLLHHAISMAHDDAILEQFVADMDESLEQVAIAKAAK</sequence>
<dbReference type="Gene3D" id="3.40.640.10">
    <property type="entry name" value="Type I PLP-dependent aspartate aminotransferase-like (Major domain)"/>
    <property type="match status" value="1"/>
</dbReference>
<gene>
    <name evidence="5" type="ORF">ADS79_22725</name>
    <name evidence="4" type="ORF">BRE01_09470</name>
</gene>